<feature type="transmembrane region" description="Helical" evidence="7">
    <location>
        <begin position="430"/>
        <end position="455"/>
    </location>
</feature>
<feature type="domain" description="ABC3 transporter permease C-terminal" evidence="8">
    <location>
        <begin position="340"/>
        <end position="448"/>
    </location>
</feature>
<evidence type="ECO:0000256" key="7">
    <source>
        <dbReference type="SAM" id="Phobius"/>
    </source>
</evidence>
<evidence type="ECO:0000256" key="2">
    <source>
        <dbReference type="ARBA" id="ARBA00022475"/>
    </source>
</evidence>
<evidence type="ECO:0000259" key="8">
    <source>
        <dbReference type="Pfam" id="PF02687"/>
    </source>
</evidence>
<dbReference type="GO" id="GO:0005886">
    <property type="term" value="C:plasma membrane"/>
    <property type="evidence" value="ECO:0007669"/>
    <property type="project" value="UniProtKB-SubCell"/>
</dbReference>
<evidence type="ECO:0000256" key="4">
    <source>
        <dbReference type="ARBA" id="ARBA00022989"/>
    </source>
</evidence>
<dbReference type="GO" id="GO:0022857">
    <property type="term" value="F:transmembrane transporter activity"/>
    <property type="evidence" value="ECO:0007669"/>
    <property type="project" value="TreeGrafter"/>
</dbReference>
<evidence type="ECO:0000256" key="1">
    <source>
        <dbReference type="ARBA" id="ARBA00004651"/>
    </source>
</evidence>
<gene>
    <name evidence="9" type="ORF">IAB46_00470</name>
</gene>
<feature type="transmembrane region" description="Helical" evidence="7">
    <location>
        <begin position="384"/>
        <end position="410"/>
    </location>
</feature>
<reference evidence="9" key="1">
    <citation type="submission" date="2020-10" db="EMBL/GenBank/DDBJ databases">
        <authorList>
            <person name="Gilroy R."/>
        </authorList>
    </citation>
    <scope>NUCLEOTIDE SEQUENCE</scope>
    <source>
        <strain evidence="9">CHK178-757</strain>
    </source>
</reference>
<evidence type="ECO:0000313" key="10">
    <source>
        <dbReference type="Proteomes" id="UP000823927"/>
    </source>
</evidence>
<sequence length="468" mass="51933">MSGKLPVQLMRESGHRFAGRAKRTDGRVSILRLAGRTLRRGWPRTALTVFVMLLSVLMLSSVWTQYASLKEDIYLSVMSPWDYSITDGSAYYSVQQYNQENKGITDETVREMAARPEVTSVSALKSREVELTASPELVQRLADFYNGSELEDGTSRREEMEGYPDWQEGLARLKDSGEYMGIIVSLEGEYLEHFLSVNYMTSGAFDQEAFESGNCVLTAGANAQGVSSLAAGEQVVLEGQAFTVLGSTTMDTSLLSGGNSRQAAFCLYYFVPPQVFDAMFPDQGIRQLAVNIDHSQQDSFEAYLDEYEQGLYQGIGITRRSEYQANFVSARLNTVLASLIVGIVFAAIALLNFMNLLAAKALSRKQEFAVYESLGMSRSQLKRLVFLEGILYGALMAVVIIPVTVLFEYFVMPGVIENIGSWAMVYTFTLMPMGIIVPLIAVFSIAVPMLCLHLITRGSIIQRMHVIE</sequence>
<comment type="caution">
    <text evidence="9">The sequence shown here is derived from an EMBL/GenBank/DDBJ whole genome shotgun (WGS) entry which is preliminary data.</text>
</comment>
<evidence type="ECO:0000256" key="6">
    <source>
        <dbReference type="ARBA" id="ARBA00038076"/>
    </source>
</evidence>
<keyword evidence="5 7" id="KW-0472">Membrane</keyword>
<dbReference type="Proteomes" id="UP000823927">
    <property type="component" value="Unassembled WGS sequence"/>
</dbReference>
<comment type="similarity">
    <text evidence="6">Belongs to the ABC-4 integral membrane protein family.</text>
</comment>
<evidence type="ECO:0000256" key="5">
    <source>
        <dbReference type="ARBA" id="ARBA00023136"/>
    </source>
</evidence>
<evidence type="ECO:0000313" key="9">
    <source>
        <dbReference type="EMBL" id="HIS46038.1"/>
    </source>
</evidence>
<dbReference type="Pfam" id="PF02687">
    <property type="entry name" value="FtsX"/>
    <property type="match status" value="1"/>
</dbReference>
<keyword evidence="4 7" id="KW-1133">Transmembrane helix</keyword>
<dbReference type="AlphaFoldDB" id="A0A9D1F206"/>
<proteinExistence type="inferred from homology"/>
<feature type="transmembrane region" description="Helical" evidence="7">
    <location>
        <begin position="335"/>
        <end position="358"/>
    </location>
</feature>
<name>A0A9D1F206_9FIRM</name>
<feature type="transmembrane region" description="Helical" evidence="7">
    <location>
        <begin position="46"/>
        <end position="66"/>
    </location>
</feature>
<dbReference type="PANTHER" id="PTHR30572">
    <property type="entry name" value="MEMBRANE COMPONENT OF TRANSPORTER-RELATED"/>
    <property type="match status" value="1"/>
</dbReference>
<reference evidence="9" key="2">
    <citation type="journal article" date="2021" name="PeerJ">
        <title>Extensive microbial diversity within the chicken gut microbiome revealed by metagenomics and culture.</title>
        <authorList>
            <person name="Gilroy R."/>
            <person name="Ravi A."/>
            <person name="Getino M."/>
            <person name="Pursley I."/>
            <person name="Horton D.L."/>
            <person name="Alikhan N.F."/>
            <person name="Baker D."/>
            <person name="Gharbi K."/>
            <person name="Hall N."/>
            <person name="Watson M."/>
            <person name="Adriaenssens E.M."/>
            <person name="Foster-Nyarko E."/>
            <person name="Jarju S."/>
            <person name="Secka A."/>
            <person name="Antonio M."/>
            <person name="Oren A."/>
            <person name="Chaudhuri R.R."/>
            <person name="La Ragione R."/>
            <person name="Hildebrand F."/>
            <person name="Pallen M.J."/>
        </authorList>
    </citation>
    <scope>NUCLEOTIDE SEQUENCE</scope>
    <source>
        <strain evidence="9">CHK178-757</strain>
    </source>
</reference>
<evidence type="ECO:0000256" key="3">
    <source>
        <dbReference type="ARBA" id="ARBA00022692"/>
    </source>
</evidence>
<dbReference type="InterPro" id="IPR003838">
    <property type="entry name" value="ABC3_permease_C"/>
</dbReference>
<protein>
    <submittedName>
        <fullName evidence="9">ABC transporter permease</fullName>
    </submittedName>
</protein>
<keyword evidence="3 7" id="KW-0812">Transmembrane</keyword>
<dbReference type="InterPro" id="IPR050250">
    <property type="entry name" value="Macrolide_Exporter_MacB"/>
</dbReference>
<dbReference type="PANTHER" id="PTHR30572:SF4">
    <property type="entry name" value="ABC TRANSPORTER PERMEASE YTRF"/>
    <property type="match status" value="1"/>
</dbReference>
<accession>A0A9D1F206</accession>
<organism evidence="9 10">
    <name type="scientific">Candidatus Scybalocola faecigallinarum</name>
    <dbReference type="NCBI Taxonomy" id="2840941"/>
    <lineage>
        <taxon>Bacteria</taxon>
        <taxon>Bacillati</taxon>
        <taxon>Bacillota</taxon>
        <taxon>Clostridia</taxon>
        <taxon>Lachnospirales</taxon>
        <taxon>Lachnospiraceae</taxon>
        <taxon>Lachnospiraceae incertae sedis</taxon>
        <taxon>Candidatus Scybalocola (ex Gilroy et al. 2021)</taxon>
    </lineage>
</organism>
<comment type="subcellular location">
    <subcellularLocation>
        <location evidence="1">Cell membrane</location>
        <topology evidence="1">Multi-pass membrane protein</topology>
    </subcellularLocation>
</comment>
<keyword evidence="2" id="KW-1003">Cell membrane</keyword>
<dbReference type="EMBL" id="DVIT01000002">
    <property type="protein sequence ID" value="HIS46038.1"/>
    <property type="molecule type" value="Genomic_DNA"/>
</dbReference>